<accession>A0ACC2SC23</accession>
<evidence type="ECO:0000313" key="2">
    <source>
        <dbReference type="Proteomes" id="UP001165960"/>
    </source>
</evidence>
<sequence length="98" mass="10993">MIRNSYGLQLLAYTDFAELFMIHTNSILTAIGGVFSQLVRIDNFSPLELQAQEQESELEPGFPRGAGPEDCKTNHPHFPGIKHLQADVEEDDPPRKVD</sequence>
<gene>
    <name evidence="1" type="ORF">DSO57_1036227</name>
</gene>
<organism evidence="1 2">
    <name type="scientific">Entomophthora muscae</name>
    <dbReference type="NCBI Taxonomy" id="34485"/>
    <lineage>
        <taxon>Eukaryota</taxon>
        <taxon>Fungi</taxon>
        <taxon>Fungi incertae sedis</taxon>
        <taxon>Zoopagomycota</taxon>
        <taxon>Entomophthoromycotina</taxon>
        <taxon>Entomophthoromycetes</taxon>
        <taxon>Entomophthorales</taxon>
        <taxon>Entomophthoraceae</taxon>
        <taxon>Entomophthora</taxon>
    </lineage>
</organism>
<proteinExistence type="predicted"/>
<evidence type="ECO:0000313" key="1">
    <source>
        <dbReference type="EMBL" id="KAJ9059949.1"/>
    </source>
</evidence>
<dbReference type="Proteomes" id="UP001165960">
    <property type="component" value="Unassembled WGS sequence"/>
</dbReference>
<protein>
    <submittedName>
        <fullName evidence="1">Uncharacterized protein</fullName>
    </submittedName>
</protein>
<keyword evidence="2" id="KW-1185">Reference proteome</keyword>
<name>A0ACC2SC23_9FUNG</name>
<dbReference type="EMBL" id="QTSX02005312">
    <property type="protein sequence ID" value="KAJ9059949.1"/>
    <property type="molecule type" value="Genomic_DNA"/>
</dbReference>
<reference evidence="1" key="1">
    <citation type="submission" date="2022-04" db="EMBL/GenBank/DDBJ databases">
        <title>Genome of the entomopathogenic fungus Entomophthora muscae.</title>
        <authorList>
            <person name="Elya C."/>
            <person name="Lovett B.R."/>
            <person name="Lee E."/>
            <person name="Macias A.M."/>
            <person name="Hajek A.E."/>
            <person name="De Bivort B.L."/>
            <person name="Kasson M.T."/>
            <person name="De Fine Licht H.H."/>
            <person name="Stajich J.E."/>
        </authorList>
    </citation>
    <scope>NUCLEOTIDE SEQUENCE</scope>
    <source>
        <strain evidence="1">Berkeley</strain>
    </source>
</reference>
<comment type="caution">
    <text evidence="1">The sequence shown here is derived from an EMBL/GenBank/DDBJ whole genome shotgun (WGS) entry which is preliminary data.</text>
</comment>